<organism evidence="1 2">
    <name type="scientific">Prevotella jejuni</name>
    <dbReference type="NCBI Taxonomy" id="1177574"/>
    <lineage>
        <taxon>Bacteria</taxon>
        <taxon>Pseudomonadati</taxon>
        <taxon>Bacteroidota</taxon>
        <taxon>Bacteroidia</taxon>
        <taxon>Bacteroidales</taxon>
        <taxon>Prevotellaceae</taxon>
        <taxon>Prevotella</taxon>
    </lineage>
</organism>
<comment type="caution">
    <text evidence="1">The sequence shown here is derived from an EMBL/GenBank/DDBJ whole genome shotgun (WGS) entry which is preliminary data.</text>
</comment>
<dbReference type="InterPro" id="IPR027829">
    <property type="entry name" value="DUF4625"/>
</dbReference>
<evidence type="ECO:0008006" key="3">
    <source>
        <dbReference type="Google" id="ProtNLM"/>
    </source>
</evidence>
<accession>A0AA94ISB5</accession>
<keyword evidence="2" id="KW-1185">Reference proteome</keyword>
<evidence type="ECO:0000313" key="1">
    <source>
        <dbReference type="EMBL" id="SNR63421.1"/>
    </source>
</evidence>
<reference evidence="1 2" key="1">
    <citation type="submission" date="2017-06" db="EMBL/GenBank/DDBJ databases">
        <authorList>
            <person name="Varghese N."/>
            <person name="Submissions S."/>
        </authorList>
    </citation>
    <scope>NUCLEOTIDE SEQUENCE [LARGE SCALE GENOMIC DNA]</scope>
    <source>
        <strain evidence="1 2">DSM 26989</strain>
    </source>
</reference>
<sequence>MGAMALLSVFAMTLTSCSDDNDSPANGGITFSEIEIGHDNSKVGTIGDDIHLECKIQSSSKIKSVSVSFYKDENNKVEKVYNSLKYAGVLNTTFHEHLDLPETLAEGVYTCTIKVTNEQGGVNTIVEKVNLQKKVVDPNAPKISDLKVNAMSGAANGKLTFSANIVTKDPIDEIEIEFHGDKEHEIDVDGYKGKSGNITFTQEVTIPAECKPGTYHIHFTVKDSKGRETTEEIEDFIVK</sequence>
<evidence type="ECO:0000313" key="2">
    <source>
        <dbReference type="Proteomes" id="UP000198427"/>
    </source>
</evidence>
<dbReference type="Proteomes" id="UP000198427">
    <property type="component" value="Unassembled WGS sequence"/>
</dbReference>
<name>A0AA94ISB5_9BACT</name>
<dbReference type="AlphaFoldDB" id="A0AA94ISB5"/>
<dbReference type="EMBL" id="FZNZ01000002">
    <property type="protein sequence ID" value="SNR63421.1"/>
    <property type="molecule type" value="Genomic_DNA"/>
</dbReference>
<protein>
    <recommendedName>
        <fullName evidence="3">DUF4625 domain-containing protein</fullName>
    </recommendedName>
</protein>
<dbReference type="Pfam" id="PF15418">
    <property type="entry name" value="DUF4625"/>
    <property type="match status" value="2"/>
</dbReference>
<gene>
    <name evidence="1" type="ORF">SAMN06265364_10276</name>
</gene>
<proteinExistence type="predicted"/>